<gene>
    <name evidence="1" type="ORF">NE579_02020</name>
</gene>
<protein>
    <submittedName>
        <fullName evidence="1">Transcriptional regulator</fullName>
    </submittedName>
</protein>
<evidence type="ECO:0000313" key="1">
    <source>
        <dbReference type="EMBL" id="MCQ4769242.1"/>
    </source>
</evidence>
<comment type="caution">
    <text evidence="1">The sequence shown here is derived from an EMBL/GenBank/DDBJ whole genome shotgun (WGS) entry which is preliminary data.</text>
</comment>
<dbReference type="SUPFAM" id="SSF47413">
    <property type="entry name" value="lambda repressor-like DNA-binding domains"/>
    <property type="match status" value="1"/>
</dbReference>
<evidence type="ECO:0000313" key="2">
    <source>
        <dbReference type="Proteomes" id="UP001204562"/>
    </source>
</evidence>
<dbReference type="RefSeq" id="WP_256303068.1">
    <property type="nucleotide sequence ID" value="NZ_JANFYS010000002.1"/>
</dbReference>
<proteinExistence type="predicted"/>
<accession>A0AAW5JJ40</accession>
<organism evidence="1 2">
    <name type="scientific">Intestinimonas massiliensis</name>
    <name type="common">ex Afouda et al. 2020</name>
    <dbReference type="NCBI Taxonomy" id="1673721"/>
    <lineage>
        <taxon>Bacteria</taxon>
        <taxon>Bacillati</taxon>
        <taxon>Bacillota</taxon>
        <taxon>Clostridia</taxon>
        <taxon>Eubacteriales</taxon>
        <taxon>Intestinimonas</taxon>
    </lineage>
</organism>
<name>A0AAW5JJ40_9FIRM</name>
<dbReference type="Proteomes" id="UP001204562">
    <property type="component" value="Unassembled WGS sequence"/>
</dbReference>
<dbReference type="GO" id="GO:0003677">
    <property type="term" value="F:DNA binding"/>
    <property type="evidence" value="ECO:0007669"/>
    <property type="project" value="InterPro"/>
</dbReference>
<reference evidence="1" key="1">
    <citation type="submission" date="2022-06" db="EMBL/GenBank/DDBJ databases">
        <title>Isolation of gut microbiota from human fecal samples.</title>
        <authorList>
            <person name="Pamer E.G."/>
            <person name="Barat B."/>
            <person name="Waligurski E."/>
            <person name="Medina S."/>
            <person name="Paddock L."/>
            <person name="Mostad J."/>
        </authorList>
    </citation>
    <scope>NUCLEOTIDE SEQUENCE</scope>
    <source>
        <strain evidence="1">DFI.9.91</strain>
    </source>
</reference>
<dbReference type="AlphaFoldDB" id="A0AAW5JJ40"/>
<dbReference type="EMBL" id="JANFYS010000002">
    <property type="protein sequence ID" value="MCQ4769242.1"/>
    <property type="molecule type" value="Genomic_DNA"/>
</dbReference>
<dbReference type="InterPro" id="IPR010982">
    <property type="entry name" value="Lambda_DNA-bd_dom_sf"/>
</dbReference>
<sequence>MSMAMKVRMLLAARDISMTELGKRLEPPTTGQNISAKLRRDNFSEKELAAIAKACDAEFEGSFILNDSKKVI</sequence>